<dbReference type="Proteomes" id="UP001152799">
    <property type="component" value="Chromosome 7"/>
</dbReference>
<sequence length="421" mass="47269">MSIPISKCFFFILLAIIWQVNCSEKAANESEIQEECSSDDMKYVVLLLDELKGSAKPEVIGVGTLLNPTTILTAEIPETAVVTVSVFVTPNTAVGTGIKQARGWFGNLFKNIGNWINVKIVKPIVNLFTPDPEPEVHHHYHQDQSTRQKNVYYINNTIQNITKIIKNITIINYYGNTYHVESTAYNLTNIMIDKNITLTNVNIQNVHYKSVPLAKGRGMGNIAVIKIEEGLLSIQPDLKFVKLPVPEMRSRSASSPSWPSDWPNTRKYEKDNLSCKGATVIGFKKKYEDNSTGIASVGTMEHGNKKRPYVVLDKSLECLVDRKGDGQIFVDNCHAPYDGPLICGDVQMGIIAGGQNCDPTPRRRRIKTADSFDFISSETMFDFVVEHLQDEKKRSKKTSSTVRPYTNNSLILTIIVFWVFK</sequence>
<protein>
    <recommendedName>
        <fullName evidence="4">Peptidase S1 domain-containing protein</fullName>
    </recommendedName>
</protein>
<accession>A0A9N9QIF5</accession>
<organism evidence="2 3">
    <name type="scientific">Ceutorhynchus assimilis</name>
    <name type="common">cabbage seed weevil</name>
    <dbReference type="NCBI Taxonomy" id="467358"/>
    <lineage>
        <taxon>Eukaryota</taxon>
        <taxon>Metazoa</taxon>
        <taxon>Ecdysozoa</taxon>
        <taxon>Arthropoda</taxon>
        <taxon>Hexapoda</taxon>
        <taxon>Insecta</taxon>
        <taxon>Pterygota</taxon>
        <taxon>Neoptera</taxon>
        <taxon>Endopterygota</taxon>
        <taxon>Coleoptera</taxon>
        <taxon>Polyphaga</taxon>
        <taxon>Cucujiformia</taxon>
        <taxon>Curculionidae</taxon>
        <taxon>Ceutorhynchinae</taxon>
        <taxon>Ceutorhynchus</taxon>
    </lineage>
</organism>
<dbReference type="AlphaFoldDB" id="A0A9N9QIF5"/>
<feature type="chain" id="PRO_5040324781" description="Peptidase S1 domain-containing protein" evidence="1">
    <location>
        <begin position="23"/>
        <end position="421"/>
    </location>
</feature>
<evidence type="ECO:0008006" key="4">
    <source>
        <dbReference type="Google" id="ProtNLM"/>
    </source>
</evidence>
<dbReference type="EMBL" id="OU892283">
    <property type="protein sequence ID" value="CAG9771815.1"/>
    <property type="molecule type" value="Genomic_DNA"/>
</dbReference>
<reference evidence="2" key="1">
    <citation type="submission" date="2022-01" db="EMBL/GenBank/DDBJ databases">
        <authorList>
            <person name="King R."/>
        </authorList>
    </citation>
    <scope>NUCLEOTIDE SEQUENCE</scope>
</reference>
<evidence type="ECO:0000313" key="2">
    <source>
        <dbReference type="EMBL" id="CAG9771815.1"/>
    </source>
</evidence>
<keyword evidence="3" id="KW-1185">Reference proteome</keyword>
<name>A0A9N9QIF5_9CUCU</name>
<keyword evidence="1" id="KW-0732">Signal</keyword>
<feature type="signal peptide" evidence="1">
    <location>
        <begin position="1"/>
        <end position="22"/>
    </location>
</feature>
<evidence type="ECO:0000256" key="1">
    <source>
        <dbReference type="SAM" id="SignalP"/>
    </source>
</evidence>
<proteinExistence type="predicted"/>
<gene>
    <name evidence="2" type="ORF">CEUTPL_LOCUS12240</name>
</gene>
<evidence type="ECO:0000313" key="3">
    <source>
        <dbReference type="Proteomes" id="UP001152799"/>
    </source>
</evidence>